<evidence type="ECO:0000313" key="7">
    <source>
        <dbReference type="EMBL" id="KAK7034802.1"/>
    </source>
</evidence>
<sequence>MRKHAIQCFGQGAVDAAMNGEGKKNSDGSIFAAFARAGQRPVTVSHRVHTNPEARAHIVQWVTESTRPPHLVNDRGFRTLMTAGRPSLTVPSGQTVSRDIRNSFIRCKKTVDKLLQDYPGQLAYATDAWTSSNHRAFVAWSVHLQHEGNPLSFLLDIIEVPESHTGKPLANAFDQMLASHGLSEKILSWTGDNASSNDTQTTAMSAMPTNSFRKSHRVRCFAHTINLIVKSILKPFSAADKKKKKDGDGDNDNSNTGNDDNDSIPDLASLSDSSSMRGAFDEGGDDEDLDTEDEEDEETDEGEEEEVFDEHAALEEDERVDFDTETKLVKKSLDKVRATG</sequence>
<name>A0AAW0C8Y8_9AGAR</name>
<feature type="compositionally biased region" description="Acidic residues" evidence="6">
    <location>
        <begin position="282"/>
        <end position="308"/>
    </location>
</feature>
<dbReference type="PANTHER" id="PTHR46481:SF10">
    <property type="entry name" value="ZINC FINGER BED DOMAIN-CONTAINING PROTEIN 39"/>
    <property type="match status" value="1"/>
</dbReference>
<dbReference type="InterPro" id="IPR052035">
    <property type="entry name" value="ZnF_BED_domain_contain"/>
</dbReference>
<keyword evidence="8" id="KW-1185">Reference proteome</keyword>
<dbReference type="EMBL" id="JAWWNJ010000020">
    <property type="protein sequence ID" value="KAK7034802.1"/>
    <property type="molecule type" value="Genomic_DNA"/>
</dbReference>
<keyword evidence="5" id="KW-0539">Nucleus</keyword>
<keyword evidence="4" id="KW-0862">Zinc</keyword>
<evidence type="ECO:0000256" key="1">
    <source>
        <dbReference type="ARBA" id="ARBA00004123"/>
    </source>
</evidence>
<proteinExistence type="predicted"/>
<keyword evidence="3" id="KW-0863">Zinc-finger</keyword>
<evidence type="ECO:0000256" key="6">
    <source>
        <dbReference type="SAM" id="MobiDB-lite"/>
    </source>
</evidence>
<comment type="subcellular location">
    <subcellularLocation>
        <location evidence="1">Nucleus</location>
    </subcellularLocation>
</comment>
<dbReference type="SUPFAM" id="SSF140996">
    <property type="entry name" value="Hermes dimerisation domain"/>
    <property type="match status" value="1"/>
</dbReference>
<protein>
    <submittedName>
        <fullName evidence="7">Dimer-Tnp-hAT domain-containing protein</fullName>
    </submittedName>
</protein>
<evidence type="ECO:0000256" key="5">
    <source>
        <dbReference type="ARBA" id="ARBA00023242"/>
    </source>
</evidence>
<gene>
    <name evidence="7" type="ORF">R3P38DRAFT_2518808</name>
</gene>
<dbReference type="Proteomes" id="UP001362999">
    <property type="component" value="Unassembled WGS sequence"/>
</dbReference>
<dbReference type="SUPFAM" id="SSF53098">
    <property type="entry name" value="Ribonuclease H-like"/>
    <property type="match status" value="1"/>
</dbReference>
<evidence type="ECO:0000313" key="8">
    <source>
        <dbReference type="Proteomes" id="UP001362999"/>
    </source>
</evidence>
<dbReference type="InterPro" id="IPR012337">
    <property type="entry name" value="RNaseH-like_sf"/>
</dbReference>
<organism evidence="7 8">
    <name type="scientific">Favolaschia claudopus</name>
    <dbReference type="NCBI Taxonomy" id="2862362"/>
    <lineage>
        <taxon>Eukaryota</taxon>
        <taxon>Fungi</taxon>
        <taxon>Dikarya</taxon>
        <taxon>Basidiomycota</taxon>
        <taxon>Agaricomycotina</taxon>
        <taxon>Agaricomycetes</taxon>
        <taxon>Agaricomycetidae</taxon>
        <taxon>Agaricales</taxon>
        <taxon>Marasmiineae</taxon>
        <taxon>Mycenaceae</taxon>
        <taxon>Favolaschia</taxon>
    </lineage>
</organism>
<evidence type="ECO:0000256" key="2">
    <source>
        <dbReference type="ARBA" id="ARBA00022723"/>
    </source>
</evidence>
<evidence type="ECO:0000256" key="4">
    <source>
        <dbReference type="ARBA" id="ARBA00022833"/>
    </source>
</evidence>
<feature type="region of interest" description="Disordered" evidence="6">
    <location>
        <begin position="239"/>
        <end position="320"/>
    </location>
</feature>
<accession>A0AAW0C8Y8</accession>
<dbReference type="AlphaFoldDB" id="A0AAW0C8Y8"/>
<keyword evidence="2" id="KW-0479">Metal-binding</keyword>
<evidence type="ECO:0000256" key="3">
    <source>
        <dbReference type="ARBA" id="ARBA00022771"/>
    </source>
</evidence>
<reference evidence="7 8" key="1">
    <citation type="journal article" date="2024" name="J Genomics">
        <title>Draft genome sequencing and assembly of Favolaschia claudopus CIRM-BRFM 2984 isolated from oak limbs.</title>
        <authorList>
            <person name="Navarro D."/>
            <person name="Drula E."/>
            <person name="Chaduli D."/>
            <person name="Cazenave R."/>
            <person name="Ahrendt S."/>
            <person name="Wang J."/>
            <person name="Lipzen A."/>
            <person name="Daum C."/>
            <person name="Barry K."/>
            <person name="Grigoriev I.V."/>
            <person name="Favel A."/>
            <person name="Rosso M.N."/>
            <person name="Martin F."/>
        </authorList>
    </citation>
    <scope>NUCLEOTIDE SEQUENCE [LARGE SCALE GENOMIC DNA]</scope>
    <source>
        <strain evidence="7 8">CIRM-BRFM 2984</strain>
    </source>
</reference>
<dbReference type="GO" id="GO:0005634">
    <property type="term" value="C:nucleus"/>
    <property type="evidence" value="ECO:0007669"/>
    <property type="project" value="UniProtKB-SubCell"/>
</dbReference>
<dbReference type="PANTHER" id="PTHR46481">
    <property type="entry name" value="ZINC FINGER BED DOMAIN-CONTAINING PROTEIN 4"/>
    <property type="match status" value="1"/>
</dbReference>
<dbReference type="GO" id="GO:0008270">
    <property type="term" value="F:zinc ion binding"/>
    <property type="evidence" value="ECO:0007669"/>
    <property type="project" value="UniProtKB-KW"/>
</dbReference>
<comment type="caution">
    <text evidence="7">The sequence shown here is derived from an EMBL/GenBank/DDBJ whole genome shotgun (WGS) entry which is preliminary data.</text>
</comment>